<dbReference type="InterPro" id="IPR004860">
    <property type="entry name" value="LAGLIDADG_dom"/>
</dbReference>
<feature type="domain" description="Homing endonuclease LAGLIDADG" evidence="1">
    <location>
        <begin position="49"/>
        <end position="128"/>
    </location>
</feature>
<gene>
    <name evidence="2" type="ORF">B9G98_01794</name>
</gene>
<dbReference type="RefSeq" id="XP_024664119.1">
    <property type="nucleotide sequence ID" value="XM_024808351.1"/>
</dbReference>
<dbReference type="Gene3D" id="3.10.28.10">
    <property type="entry name" value="Homing endonucleases"/>
    <property type="match status" value="1"/>
</dbReference>
<evidence type="ECO:0000313" key="2">
    <source>
        <dbReference type="EMBL" id="PRT54174.1"/>
    </source>
</evidence>
<reference evidence="2 3" key="1">
    <citation type="submission" date="2017-04" db="EMBL/GenBank/DDBJ databases">
        <title>Genome sequencing of [Candida] sorbophila.</title>
        <authorList>
            <person name="Ahn J.O."/>
        </authorList>
    </citation>
    <scope>NUCLEOTIDE SEQUENCE [LARGE SCALE GENOMIC DNA]</scope>
    <source>
        <strain evidence="2 3">DS02</strain>
    </source>
</reference>
<keyword evidence="2" id="KW-0540">Nuclease</keyword>
<name>A0A2T0FGR0_9ASCO</name>
<keyword evidence="2" id="KW-0378">Hydrolase</keyword>
<keyword evidence="2" id="KW-0255">Endonuclease</keyword>
<sequence>MNLLSNNLLRYLTESEKLLVLSKPILYNDLINKEYTKYYNNNLIDLDYIIGLFEGNGNINVYLTKNTTNSLRIKMYFNISQDKSILEEIQQYFNCGNIYNINNIYRYDVKSIMDIKNKIILKLINYDIELNIKLYK</sequence>
<dbReference type="EMBL" id="NDIQ01000011">
    <property type="protein sequence ID" value="PRT54174.1"/>
    <property type="molecule type" value="Genomic_DNA"/>
</dbReference>
<proteinExistence type="predicted"/>
<comment type="caution">
    <text evidence="2">The sequence shown here is derived from an EMBL/GenBank/DDBJ whole genome shotgun (WGS) entry which is preliminary data.</text>
</comment>
<dbReference type="GeneID" id="36515542"/>
<dbReference type="GO" id="GO:0004519">
    <property type="term" value="F:endonuclease activity"/>
    <property type="evidence" value="ECO:0007669"/>
    <property type="project" value="UniProtKB-KW"/>
</dbReference>
<dbReference type="Proteomes" id="UP000238350">
    <property type="component" value="Unassembled WGS sequence"/>
</dbReference>
<dbReference type="InterPro" id="IPR027434">
    <property type="entry name" value="Homing_endonucl"/>
</dbReference>
<organism evidence="2 3">
    <name type="scientific">Wickerhamiella sorbophila</name>
    <dbReference type="NCBI Taxonomy" id="45607"/>
    <lineage>
        <taxon>Eukaryota</taxon>
        <taxon>Fungi</taxon>
        <taxon>Dikarya</taxon>
        <taxon>Ascomycota</taxon>
        <taxon>Saccharomycotina</taxon>
        <taxon>Dipodascomycetes</taxon>
        <taxon>Dipodascales</taxon>
        <taxon>Trichomonascaceae</taxon>
        <taxon>Wickerhamiella</taxon>
    </lineage>
</organism>
<evidence type="ECO:0000259" key="1">
    <source>
        <dbReference type="Pfam" id="PF00961"/>
    </source>
</evidence>
<keyword evidence="3" id="KW-1185">Reference proteome</keyword>
<dbReference type="Pfam" id="PF00961">
    <property type="entry name" value="LAGLIDADG_1"/>
    <property type="match status" value="1"/>
</dbReference>
<evidence type="ECO:0000313" key="3">
    <source>
        <dbReference type="Proteomes" id="UP000238350"/>
    </source>
</evidence>
<accession>A0A2T0FGR0</accession>
<protein>
    <submittedName>
        <fullName evidence="2">Putative intron-encoded DNA endonuclease 1</fullName>
    </submittedName>
</protein>
<dbReference type="AlphaFoldDB" id="A0A2T0FGR0"/>
<dbReference type="SUPFAM" id="SSF55608">
    <property type="entry name" value="Homing endonucleases"/>
    <property type="match status" value="1"/>
</dbReference>